<dbReference type="InterPro" id="IPR037066">
    <property type="entry name" value="Plug_dom_sf"/>
</dbReference>
<dbReference type="GO" id="GO:0044718">
    <property type="term" value="P:siderophore transmembrane transport"/>
    <property type="evidence" value="ECO:0007669"/>
    <property type="project" value="TreeGrafter"/>
</dbReference>
<evidence type="ECO:0000256" key="2">
    <source>
        <dbReference type="ARBA" id="ARBA00022448"/>
    </source>
</evidence>
<keyword evidence="5" id="KW-0732">Signal</keyword>
<evidence type="ECO:0000256" key="1">
    <source>
        <dbReference type="ARBA" id="ARBA00004571"/>
    </source>
</evidence>
<dbReference type="InterPro" id="IPR036942">
    <property type="entry name" value="Beta-barrel_TonB_sf"/>
</dbReference>
<evidence type="ECO:0000256" key="7">
    <source>
        <dbReference type="ARBA" id="ARBA00023237"/>
    </source>
</evidence>
<evidence type="ECO:0000259" key="9">
    <source>
        <dbReference type="Pfam" id="PF07715"/>
    </source>
</evidence>
<dbReference type="Gene3D" id="2.170.130.10">
    <property type="entry name" value="TonB-dependent receptor, plug domain"/>
    <property type="match status" value="1"/>
</dbReference>
<keyword evidence="3 8" id="KW-1134">Transmembrane beta strand</keyword>
<comment type="subcellular location">
    <subcellularLocation>
        <location evidence="1 8">Cell outer membrane</location>
        <topology evidence="1 8">Multi-pass membrane protein</topology>
    </subcellularLocation>
</comment>
<dbReference type="PANTHER" id="PTHR30069">
    <property type="entry name" value="TONB-DEPENDENT OUTER MEMBRANE RECEPTOR"/>
    <property type="match status" value="1"/>
</dbReference>
<dbReference type="GO" id="GO:0015344">
    <property type="term" value="F:siderophore uptake transmembrane transporter activity"/>
    <property type="evidence" value="ECO:0007669"/>
    <property type="project" value="TreeGrafter"/>
</dbReference>
<evidence type="ECO:0000256" key="3">
    <source>
        <dbReference type="ARBA" id="ARBA00022452"/>
    </source>
</evidence>
<dbReference type="GO" id="GO:0009279">
    <property type="term" value="C:cell outer membrane"/>
    <property type="evidence" value="ECO:0007669"/>
    <property type="project" value="UniProtKB-SubCell"/>
</dbReference>
<reference evidence="10" key="1">
    <citation type="journal article" date="2020" name="mSystems">
        <title>Genome- and Community-Level Interaction Insights into Carbon Utilization and Element Cycling Functions of Hydrothermarchaeota in Hydrothermal Sediment.</title>
        <authorList>
            <person name="Zhou Z."/>
            <person name="Liu Y."/>
            <person name="Xu W."/>
            <person name="Pan J."/>
            <person name="Luo Z.H."/>
            <person name="Li M."/>
        </authorList>
    </citation>
    <scope>NUCLEOTIDE SEQUENCE [LARGE SCALE GENOMIC DNA]</scope>
    <source>
        <strain evidence="10">HyVt-76</strain>
    </source>
</reference>
<feature type="domain" description="TonB-dependent receptor plug" evidence="9">
    <location>
        <begin position="58"/>
        <end position="153"/>
    </location>
</feature>
<name>A0A7V5H476_CALAY</name>
<dbReference type="InterPro" id="IPR039426">
    <property type="entry name" value="TonB-dep_rcpt-like"/>
</dbReference>
<dbReference type="Pfam" id="PF07715">
    <property type="entry name" value="Plug"/>
    <property type="match status" value="1"/>
</dbReference>
<evidence type="ECO:0000256" key="6">
    <source>
        <dbReference type="ARBA" id="ARBA00023136"/>
    </source>
</evidence>
<keyword evidence="10" id="KW-0675">Receptor</keyword>
<dbReference type="InterPro" id="IPR012910">
    <property type="entry name" value="Plug_dom"/>
</dbReference>
<keyword evidence="4 8" id="KW-0812">Transmembrane</keyword>
<evidence type="ECO:0000256" key="5">
    <source>
        <dbReference type="ARBA" id="ARBA00022729"/>
    </source>
</evidence>
<accession>A0A7V5H476</accession>
<keyword evidence="6 8" id="KW-0472">Membrane</keyword>
<comment type="caution">
    <text evidence="10">The sequence shown here is derived from an EMBL/GenBank/DDBJ whole genome shotgun (WGS) entry which is preliminary data.</text>
</comment>
<organism evidence="10">
    <name type="scientific">Caldithrix abyssi</name>
    <dbReference type="NCBI Taxonomy" id="187145"/>
    <lineage>
        <taxon>Bacteria</taxon>
        <taxon>Pseudomonadati</taxon>
        <taxon>Calditrichota</taxon>
        <taxon>Calditrichia</taxon>
        <taxon>Calditrichales</taxon>
        <taxon>Calditrichaceae</taxon>
        <taxon>Caldithrix</taxon>
    </lineage>
</organism>
<dbReference type="AlphaFoldDB" id="A0A7V5H476"/>
<dbReference type="Proteomes" id="UP000886111">
    <property type="component" value="Unassembled WGS sequence"/>
</dbReference>
<evidence type="ECO:0000256" key="8">
    <source>
        <dbReference type="PROSITE-ProRule" id="PRU01360"/>
    </source>
</evidence>
<proteinExistence type="inferred from homology"/>
<dbReference type="PROSITE" id="PS52016">
    <property type="entry name" value="TONB_DEPENDENT_REC_3"/>
    <property type="match status" value="1"/>
</dbReference>
<keyword evidence="2 8" id="KW-0813">Transport</keyword>
<dbReference type="EMBL" id="DRTD01000434">
    <property type="protein sequence ID" value="HHE55307.1"/>
    <property type="molecule type" value="Genomic_DNA"/>
</dbReference>
<comment type="similarity">
    <text evidence="8">Belongs to the TonB-dependent receptor family.</text>
</comment>
<evidence type="ECO:0000313" key="10">
    <source>
        <dbReference type="EMBL" id="HHE55307.1"/>
    </source>
</evidence>
<evidence type="ECO:0000256" key="4">
    <source>
        <dbReference type="ARBA" id="ARBA00022692"/>
    </source>
</evidence>
<protein>
    <submittedName>
        <fullName evidence="10">TonB-dependent receptor</fullName>
    </submittedName>
</protein>
<feature type="non-terminal residue" evidence="10">
    <location>
        <position position="488"/>
    </location>
</feature>
<dbReference type="Gene3D" id="2.40.170.20">
    <property type="entry name" value="TonB-dependent receptor, beta-barrel domain"/>
    <property type="match status" value="1"/>
</dbReference>
<dbReference type="PANTHER" id="PTHR30069:SF29">
    <property type="entry name" value="HEMOGLOBIN AND HEMOGLOBIN-HAPTOGLOBIN-BINDING PROTEIN 1-RELATED"/>
    <property type="match status" value="1"/>
</dbReference>
<dbReference type="SUPFAM" id="SSF56935">
    <property type="entry name" value="Porins"/>
    <property type="match status" value="1"/>
</dbReference>
<keyword evidence="7 8" id="KW-0998">Cell outer membrane</keyword>
<gene>
    <name evidence="10" type="ORF">ENL21_05950</name>
</gene>
<sequence>MLARDLLLSIMFFITWLFFVQLGSAADSTLKDSLTTYWLNEIVVEGEKLDLMHSVPKQKVDYRTIQAIAPTKATQALALVPGIYFSRSTKNETTFRLRGFEQRQVSIFLDGIPISVPFNGLVDLAQFAGDNIEEIRVSGNVSSVLYGINTLGGSVNILTGFGRSQGRLRLRSELGDYGRFYTSLKFRGCRNRLQYFTWANFSRSPDFRLAHNPDYMPNEDGGRRDHSSFLKMSGGFKLKYSISSRHQIGLQTNVISNRFDIPPNALMSRPRYWKFTRWQRQLFSINSQHHLGNRMLVRSIWFVDRYANTLKSYDDATYSTQTKRYAFTSIYDDYSVGFNIYPEFQWLPLGLTSGLLAFKQDVHRQRSPETSFDIYATRLFTVGLQQNWNISSHWFAQLGADWNYLKPVKSEHPPLREPISLLNAQILLNTHVGSNWILYFTTGKKSRFPTLKELYSEYLGRSIANPNLKPEHSFNNEIGLEWRTSQNS</sequence>